<comment type="caution">
    <text evidence="1">The sequence shown here is derived from an EMBL/GenBank/DDBJ whole genome shotgun (WGS) entry which is preliminary data.</text>
</comment>
<organism evidence="1 2">
    <name type="scientific">Dryococelus australis</name>
    <dbReference type="NCBI Taxonomy" id="614101"/>
    <lineage>
        <taxon>Eukaryota</taxon>
        <taxon>Metazoa</taxon>
        <taxon>Ecdysozoa</taxon>
        <taxon>Arthropoda</taxon>
        <taxon>Hexapoda</taxon>
        <taxon>Insecta</taxon>
        <taxon>Pterygota</taxon>
        <taxon>Neoptera</taxon>
        <taxon>Polyneoptera</taxon>
        <taxon>Phasmatodea</taxon>
        <taxon>Verophasmatodea</taxon>
        <taxon>Anareolatae</taxon>
        <taxon>Phasmatidae</taxon>
        <taxon>Eurycanthinae</taxon>
        <taxon>Dryococelus</taxon>
    </lineage>
</organism>
<reference evidence="1 2" key="1">
    <citation type="submission" date="2023-02" db="EMBL/GenBank/DDBJ databases">
        <title>LHISI_Scaffold_Assembly.</title>
        <authorList>
            <person name="Stuart O.P."/>
            <person name="Cleave R."/>
            <person name="Magrath M.J.L."/>
            <person name="Mikheyev A.S."/>
        </authorList>
    </citation>
    <scope>NUCLEOTIDE SEQUENCE [LARGE SCALE GENOMIC DNA]</scope>
    <source>
        <strain evidence="1">Daus_M_001</strain>
        <tissue evidence="1">Leg muscle</tissue>
    </source>
</reference>
<protein>
    <submittedName>
        <fullName evidence="1">Uncharacterized protein</fullName>
    </submittedName>
</protein>
<sequence>MGQVGGGGVSIYYSHTLQLLFFSYSQGKNFVAPLKNMDAGLGPVFPINVSKSGGNGGNKANNAQPQPLCQWSEVPNHPGLVCSVMQTSK</sequence>
<keyword evidence="2" id="KW-1185">Reference proteome</keyword>
<dbReference type="EMBL" id="JARBHB010000009">
    <property type="protein sequence ID" value="KAJ8875069.1"/>
    <property type="molecule type" value="Genomic_DNA"/>
</dbReference>
<proteinExistence type="predicted"/>
<dbReference type="PANTHER" id="PTHR21725">
    <property type="entry name" value="E3 UBIQUITIN-PROTEIN LIGASE UBR4"/>
    <property type="match status" value="1"/>
</dbReference>
<evidence type="ECO:0000313" key="2">
    <source>
        <dbReference type="Proteomes" id="UP001159363"/>
    </source>
</evidence>
<name>A0ABQ9GSU4_9NEOP</name>
<dbReference type="Proteomes" id="UP001159363">
    <property type="component" value="Chromosome 8"/>
</dbReference>
<gene>
    <name evidence="1" type="ORF">PR048_022959</name>
</gene>
<accession>A0ABQ9GSU4</accession>
<evidence type="ECO:0000313" key="1">
    <source>
        <dbReference type="EMBL" id="KAJ8875069.1"/>
    </source>
</evidence>
<dbReference type="PANTHER" id="PTHR21725:SF1">
    <property type="entry name" value="E3 UBIQUITIN-PROTEIN LIGASE UBR4"/>
    <property type="match status" value="1"/>
</dbReference>
<dbReference type="InterPro" id="IPR045189">
    <property type="entry name" value="UBR4-like"/>
</dbReference>